<keyword evidence="2 5" id="KW-0812">Transmembrane</keyword>
<evidence type="ECO:0000256" key="1">
    <source>
        <dbReference type="ARBA" id="ARBA00004141"/>
    </source>
</evidence>
<evidence type="ECO:0000256" key="2">
    <source>
        <dbReference type="ARBA" id="ARBA00022692"/>
    </source>
</evidence>
<gene>
    <name evidence="7" type="ORF">AVDCRST_MAG20-151</name>
</gene>
<reference evidence="7" key="1">
    <citation type="submission" date="2020-02" db="EMBL/GenBank/DDBJ databases">
        <authorList>
            <person name="Meier V. D."/>
        </authorList>
    </citation>
    <scope>NUCLEOTIDE SEQUENCE</scope>
    <source>
        <strain evidence="7">AVDCRST_MAG20</strain>
    </source>
</reference>
<evidence type="ECO:0000313" key="7">
    <source>
        <dbReference type="EMBL" id="CAA9210001.1"/>
    </source>
</evidence>
<feature type="transmembrane region" description="Helical" evidence="5">
    <location>
        <begin position="52"/>
        <end position="71"/>
    </location>
</feature>
<keyword evidence="4 5" id="KW-0472">Membrane</keyword>
<comment type="subcellular location">
    <subcellularLocation>
        <location evidence="1">Membrane</location>
        <topology evidence="1">Multi-pass membrane protein</topology>
    </subcellularLocation>
</comment>
<feature type="domain" description="RDD" evidence="6">
    <location>
        <begin position="12"/>
        <end position="141"/>
    </location>
</feature>
<name>A0A6J4H1K2_9ACTN</name>
<protein>
    <recommendedName>
        <fullName evidence="6">RDD domain-containing protein</fullName>
    </recommendedName>
</protein>
<feature type="transmembrane region" description="Helical" evidence="5">
    <location>
        <begin position="20"/>
        <end position="40"/>
    </location>
</feature>
<evidence type="ECO:0000256" key="4">
    <source>
        <dbReference type="ARBA" id="ARBA00023136"/>
    </source>
</evidence>
<dbReference type="GO" id="GO:0016020">
    <property type="term" value="C:membrane"/>
    <property type="evidence" value="ECO:0007669"/>
    <property type="project" value="UniProtKB-SubCell"/>
</dbReference>
<dbReference type="PANTHER" id="PTHR38480">
    <property type="entry name" value="SLR0254 PROTEIN"/>
    <property type="match status" value="1"/>
</dbReference>
<keyword evidence="3 5" id="KW-1133">Transmembrane helix</keyword>
<sequence length="257" mass="26498">MTPEAVELRFQTASLGSRVLAAGIDLAIQGSLVLAVALGFATLSFSGGASTFGIVVIVLALTTILLGYPIGFETLWRGRTPGKAALGLRVVARDGSPVRFRHTVVRGFMTLVDIVGTSGVAAVLSILLTRDDQRLGDLAAGTLVIRERTGAGAPQAMRFAVPPGWEGYAATIDVSAMDAADYGAARAALARSPSLPPAVRDRLLADVASKVAARLGHVPPPGVPPEAFLTCAAARYQQRAAPLVGDDPLGPAPPTAW</sequence>
<accession>A0A6J4H1K2</accession>
<dbReference type="EMBL" id="CADCSY010000005">
    <property type="protein sequence ID" value="CAA9210001.1"/>
    <property type="molecule type" value="Genomic_DNA"/>
</dbReference>
<proteinExistence type="predicted"/>
<dbReference type="PANTHER" id="PTHR38480:SF1">
    <property type="entry name" value="SLR0254 PROTEIN"/>
    <property type="match status" value="1"/>
</dbReference>
<dbReference type="AlphaFoldDB" id="A0A6J4H1K2"/>
<evidence type="ECO:0000259" key="6">
    <source>
        <dbReference type="Pfam" id="PF06271"/>
    </source>
</evidence>
<feature type="transmembrane region" description="Helical" evidence="5">
    <location>
        <begin position="108"/>
        <end position="128"/>
    </location>
</feature>
<evidence type="ECO:0000256" key="5">
    <source>
        <dbReference type="SAM" id="Phobius"/>
    </source>
</evidence>
<dbReference type="Pfam" id="PF06271">
    <property type="entry name" value="RDD"/>
    <property type="match status" value="1"/>
</dbReference>
<evidence type="ECO:0000256" key="3">
    <source>
        <dbReference type="ARBA" id="ARBA00022989"/>
    </source>
</evidence>
<organism evidence="7">
    <name type="scientific">uncultured Acidimicrobiales bacterium</name>
    <dbReference type="NCBI Taxonomy" id="310071"/>
    <lineage>
        <taxon>Bacteria</taxon>
        <taxon>Bacillati</taxon>
        <taxon>Actinomycetota</taxon>
        <taxon>Acidimicrobiia</taxon>
        <taxon>Acidimicrobiales</taxon>
        <taxon>environmental samples</taxon>
    </lineage>
</organism>
<dbReference type="InterPro" id="IPR010432">
    <property type="entry name" value="RDD"/>
</dbReference>